<dbReference type="Pfam" id="PF00496">
    <property type="entry name" value="SBP_bac_5"/>
    <property type="match status" value="1"/>
</dbReference>
<evidence type="ECO:0000256" key="1">
    <source>
        <dbReference type="ARBA" id="ARBA00004418"/>
    </source>
</evidence>
<dbReference type="PIRSF" id="PIRSF002741">
    <property type="entry name" value="MppA"/>
    <property type="match status" value="1"/>
</dbReference>
<feature type="domain" description="Solute-binding protein family 5" evidence="6">
    <location>
        <begin position="110"/>
        <end position="518"/>
    </location>
</feature>
<feature type="signal peptide" evidence="5">
    <location>
        <begin position="1"/>
        <end position="21"/>
    </location>
</feature>
<evidence type="ECO:0000256" key="2">
    <source>
        <dbReference type="ARBA" id="ARBA00005695"/>
    </source>
</evidence>
<organism evidence="7 8">
    <name type="scientific">Camelimonas lactis</name>
    <dbReference type="NCBI Taxonomy" id="659006"/>
    <lineage>
        <taxon>Bacteria</taxon>
        <taxon>Pseudomonadati</taxon>
        <taxon>Pseudomonadota</taxon>
        <taxon>Alphaproteobacteria</taxon>
        <taxon>Hyphomicrobiales</taxon>
        <taxon>Chelatococcaceae</taxon>
        <taxon>Camelimonas</taxon>
    </lineage>
</organism>
<evidence type="ECO:0000313" key="7">
    <source>
        <dbReference type="EMBL" id="TCO10314.1"/>
    </source>
</evidence>
<protein>
    <submittedName>
        <fullName evidence="7">Peptide/nickel transport system substrate-binding protein</fullName>
    </submittedName>
</protein>
<dbReference type="GO" id="GO:0015833">
    <property type="term" value="P:peptide transport"/>
    <property type="evidence" value="ECO:0007669"/>
    <property type="project" value="TreeGrafter"/>
</dbReference>
<feature type="chain" id="PRO_5020855012" evidence="5">
    <location>
        <begin position="22"/>
        <end position="614"/>
    </location>
</feature>
<dbReference type="AlphaFoldDB" id="A0A4R2GM20"/>
<dbReference type="InterPro" id="IPR039424">
    <property type="entry name" value="SBP_5"/>
</dbReference>
<evidence type="ECO:0000313" key="8">
    <source>
        <dbReference type="Proteomes" id="UP000294881"/>
    </source>
</evidence>
<gene>
    <name evidence="7" type="ORF">EV666_11417</name>
</gene>
<accession>A0A4R2GM20</accession>
<dbReference type="SUPFAM" id="SSF53850">
    <property type="entry name" value="Periplasmic binding protein-like II"/>
    <property type="match status" value="1"/>
</dbReference>
<dbReference type="EMBL" id="SLWL01000014">
    <property type="protein sequence ID" value="TCO10314.1"/>
    <property type="molecule type" value="Genomic_DNA"/>
</dbReference>
<dbReference type="GO" id="GO:1904680">
    <property type="term" value="F:peptide transmembrane transporter activity"/>
    <property type="evidence" value="ECO:0007669"/>
    <property type="project" value="TreeGrafter"/>
</dbReference>
<sequence length="614" mass="67939">MFVRLALAGFMTLIPATMVMADAGRPDDAPRPQALAMHGEPARPRGPDGAFLPPRITPTPARGGRLVIGVQGAFDSLNPLTIKGMTAPAGIVSLTLQPLMRRALDEPFTLYPLVARSIEVAPDHSAVTFHLDPRARFSDGRPLTAEDVQFTFTLLRAHGRPNYRNALGKVTAIQIAGPHVIRFELAGNQDRELPLILAMVPVLPKHAIDPETFGQTGFTPLVGSGPYTVGEVRPGESISFVRNRAWWGDALASERGSANFDEIRYDYFRDATAMFEAFKAGLIDVRIETDPRRWANGYNIPAVRSGQIIQENAPFAAPKGMSGFVFNERRPLFGDVRVREALSFAFDFEWVNRNLYSGLYRRSDSYFADSRLSAAGRPAGARERQLLRPWPGAVRADIMEGKWTPARSNGSGRDRANLQRAIDLLATAGYRLEGGVMRDRKGAPLAFEVMVTGREHERLALALSSALRRIGVRVRVRVVDSVQYERRRQTFDYDMIIATWQTSPSPGNEQYFRWGSRAAGQQASFNFAGARSPAIDAMIAAMLSAGAEDDYVSAVRALDRVLLSGFHVIPLYYAPHIWLARWKHVGRPDPLPLLGAAPETWWRADIPATASRQR</sequence>
<dbReference type="Gene3D" id="3.40.190.10">
    <property type="entry name" value="Periplasmic binding protein-like II"/>
    <property type="match status" value="1"/>
</dbReference>
<evidence type="ECO:0000256" key="3">
    <source>
        <dbReference type="ARBA" id="ARBA00022729"/>
    </source>
</evidence>
<comment type="similarity">
    <text evidence="2">Belongs to the bacterial solute-binding protein 5 family.</text>
</comment>
<proteinExistence type="inferred from homology"/>
<name>A0A4R2GM20_9HYPH</name>
<feature type="region of interest" description="Disordered" evidence="4">
    <location>
        <begin position="24"/>
        <end position="48"/>
    </location>
</feature>
<keyword evidence="3 5" id="KW-0732">Signal</keyword>
<comment type="caution">
    <text evidence="7">The sequence shown here is derived from an EMBL/GenBank/DDBJ whole genome shotgun (WGS) entry which is preliminary data.</text>
</comment>
<evidence type="ECO:0000259" key="6">
    <source>
        <dbReference type="Pfam" id="PF00496"/>
    </source>
</evidence>
<dbReference type="GO" id="GO:0043190">
    <property type="term" value="C:ATP-binding cassette (ABC) transporter complex"/>
    <property type="evidence" value="ECO:0007669"/>
    <property type="project" value="InterPro"/>
</dbReference>
<dbReference type="GO" id="GO:0042884">
    <property type="term" value="P:microcin transport"/>
    <property type="evidence" value="ECO:0007669"/>
    <property type="project" value="TreeGrafter"/>
</dbReference>
<dbReference type="OrthoDB" id="9803988at2"/>
<dbReference type="PANTHER" id="PTHR30290">
    <property type="entry name" value="PERIPLASMIC BINDING COMPONENT OF ABC TRANSPORTER"/>
    <property type="match status" value="1"/>
</dbReference>
<dbReference type="InterPro" id="IPR000914">
    <property type="entry name" value="SBP_5_dom"/>
</dbReference>
<dbReference type="GO" id="GO:0030288">
    <property type="term" value="C:outer membrane-bounded periplasmic space"/>
    <property type="evidence" value="ECO:0007669"/>
    <property type="project" value="TreeGrafter"/>
</dbReference>
<comment type="subcellular location">
    <subcellularLocation>
        <location evidence="1">Periplasm</location>
    </subcellularLocation>
</comment>
<dbReference type="CDD" id="cd08497">
    <property type="entry name" value="MbnE-like"/>
    <property type="match status" value="1"/>
</dbReference>
<dbReference type="Gene3D" id="3.10.105.10">
    <property type="entry name" value="Dipeptide-binding Protein, Domain 3"/>
    <property type="match status" value="1"/>
</dbReference>
<dbReference type="Proteomes" id="UP000294881">
    <property type="component" value="Unassembled WGS sequence"/>
</dbReference>
<dbReference type="PANTHER" id="PTHR30290:SF64">
    <property type="entry name" value="ABC TRANSPORTER PERIPLASMIC BINDING PROTEIN"/>
    <property type="match status" value="1"/>
</dbReference>
<dbReference type="InterPro" id="IPR030678">
    <property type="entry name" value="Peptide/Ni-bd"/>
</dbReference>
<evidence type="ECO:0000256" key="4">
    <source>
        <dbReference type="SAM" id="MobiDB-lite"/>
    </source>
</evidence>
<keyword evidence="8" id="KW-1185">Reference proteome</keyword>
<evidence type="ECO:0000256" key="5">
    <source>
        <dbReference type="SAM" id="SignalP"/>
    </source>
</evidence>
<reference evidence="7 8" key="1">
    <citation type="submission" date="2019-03" db="EMBL/GenBank/DDBJ databases">
        <title>Genomic Encyclopedia of Type Strains, Phase IV (KMG-IV): sequencing the most valuable type-strain genomes for metagenomic binning, comparative biology and taxonomic classification.</title>
        <authorList>
            <person name="Goeker M."/>
        </authorList>
    </citation>
    <scope>NUCLEOTIDE SEQUENCE [LARGE SCALE GENOMIC DNA]</scope>
    <source>
        <strain evidence="7 8">DSM 22958</strain>
    </source>
</reference>